<organism evidence="2 3">
    <name type="scientific">Podargus strigoides</name>
    <name type="common">Tawny frogmouth</name>
    <name type="synonym">Caprimulgus strigoides</name>
    <dbReference type="NCBI Taxonomy" id="8905"/>
    <lineage>
        <taxon>Eukaryota</taxon>
        <taxon>Metazoa</taxon>
        <taxon>Chordata</taxon>
        <taxon>Craniata</taxon>
        <taxon>Vertebrata</taxon>
        <taxon>Euteleostomi</taxon>
        <taxon>Archelosauria</taxon>
        <taxon>Archosauria</taxon>
        <taxon>Dinosauria</taxon>
        <taxon>Saurischia</taxon>
        <taxon>Theropoda</taxon>
        <taxon>Coelurosauria</taxon>
        <taxon>Aves</taxon>
        <taxon>Neognathae</taxon>
        <taxon>Neoaves</taxon>
        <taxon>Strisores</taxon>
        <taxon>Caprimulgiformes</taxon>
        <taxon>Podargidae</taxon>
        <taxon>Podargus</taxon>
    </lineage>
</organism>
<protein>
    <submittedName>
        <fullName evidence="2">ELOA1 protein</fullName>
    </submittedName>
</protein>
<dbReference type="OrthoDB" id="21513at2759"/>
<evidence type="ECO:0000313" key="2">
    <source>
        <dbReference type="EMBL" id="NXX23287.1"/>
    </source>
</evidence>
<reference evidence="2 3" key="1">
    <citation type="submission" date="2020-02" db="EMBL/GenBank/DDBJ databases">
        <title>Bird 10,000 Genomes (B10K) Project - Family phase.</title>
        <authorList>
            <person name="Zhang G."/>
        </authorList>
    </citation>
    <scope>NUCLEOTIDE SEQUENCE [LARGE SCALE GENOMIC DNA]</scope>
    <source>
        <strain evidence="2">B10K-DU-001-40</strain>
        <tissue evidence="2">Muscle</tissue>
    </source>
</reference>
<dbReference type="GO" id="GO:0070449">
    <property type="term" value="C:elongin complex"/>
    <property type="evidence" value="ECO:0007669"/>
    <property type="project" value="InterPro"/>
</dbReference>
<proteinExistence type="predicted"/>
<dbReference type="InterPro" id="IPR036047">
    <property type="entry name" value="F-box-like_dom_sf"/>
</dbReference>
<accession>A0A7L4HD46</accession>
<sequence>MSFESYLNYDQVTKKRKRKACSAGERPKKCSEQKNSSLPQKTSKSSHAKEGEEDLILSPGKPKFVMLKQCFLDCAQAKVASLQDLLNTPLPKFLTGISVSSPPYAADFQGNAVKCQEVKETLPDVLFADSLARVVEAPQQVSEMVQFTGQRLNSKMQVYSGSKTACLSKMLSLYEQCIRVLQNNIDLLHEVGGVPFEILEPVLTCCTPEQLLRIEGCNRTFTKESDCLWKKHCQRDFKTESLLEYESWRDMYMRLFNQREEKLKMLTKNILSAQSEKPKGRQVKMAYVTSAAKPPRDVRRQQEIHGTAGPVTQPH</sequence>
<feature type="region of interest" description="Disordered" evidence="1">
    <location>
        <begin position="16"/>
        <end position="53"/>
    </location>
</feature>
<feature type="non-terminal residue" evidence="2">
    <location>
        <position position="315"/>
    </location>
</feature>
<gene>
    <name evidence="2" type="primary">Eloa_1</name>
    <name evidence="2" type="ORF">PODSTR_R08354</name>
</gene>
<feature type="compositionally biased region" description="Polar residues" evidence="1">
    <location>
        <begin position="33"/>
        <end position="45"/>
    </location>
</feature>
<evidence type="ECO:0000256" key="1">
    <source>
        <dbReference type="SAM" id="MobiDB-lite"/>
    </source>
</evidence>
<dbReference type="GO" id="GO:0006368">
    <property type="term" value="P:transcription elongation by RNA polymerase II"/>
    <property type="evidence" value="ECO:0007669"/>
    <property type="project" value="InterPro"/>
</dbReference>
<keyword evidence="3" id="KW-1185">Reference proteome</keyword>
<dbReference type="Proteomes" id="UP000584326">
    <property type="component" value="Unassembled WGS sequence"/>
</dbReference>
<dbReference type="InterPro" id="IPR051870">
    <property type="entry name" value="Elongin-A_domain"/>
</dbReference>
<feature type="non-terminal residue" evidence="2">
    <location>
        <position position="1"/>
    </location>
</feature>
<name>A0A7L4HD46_PODST</name>
<dbReference type="EMBL" id="VZTK01029706">
    <property type="protein sequence ID" value="NXX23287.1"/>
    <property type="molecule type" value="Genomic_DNA"/>
</dbReference>
<dbReference type="Gene3D" id="6.10.250.3180">
    <property type="match status" value="1"/>
</dbReference>
<dbReference type="Pfam" id="PF06881">
    <property type="entry name" value="Elongin_A"/>
    <property type="match status" value="1"/>
</dbReference>
<dbReference type="AlphaFoldDB" id="A0A7L4HD46"/>
<dbReference type="InterPro" id="IPR010684">
    <property type="entry name" value="RNA_pol_II_trans_fac_SIII_A"/>
</dbReference>
<dbReference type="SUPFAM" id="SSF81383">
    <property type="entry name" value="F-box domain"/>
    <property type="match status" value="1"/>
</dbReference>
<feature type="compositionally biased region" description="Basic and acidic residues" evidence="1">
    <location>
        <begin position="294"/>
        <end position="303"/>
    </location>
</feature>
<feature type="region of interest" description="Disordered" evidence="1">
    <location>
        <begin position="289"/>
        <end position="315"/>
    </location>
</feature>
<dbReference type="PANTHER" id="PTHR15141:SF49">
    <property type="entry name" value="TFIIS N-TERMINAL DOMAIN-CONTAINING PROTEIN"/>
    <property type="match status" value="1"/>
</dbReference>
<evidence type="ECO:0000313" key="3">
    <source>
        <dbReference type="Proteomes" id="UP000584326"/>
    </source>
</evidence>
<comment type="caution">
    <text evidence="2">The sequence shown here is derived from an EMBL/GenBank/DDBJ whole genome shotgun (WGS) entry which is preliminary data.</text>
</comment>
<dbReference type="PANTHER" id="PTHR15141">
    <property type="entry name" value="TRANSCRIPTION ELONGATION FACTOR B POLYPEPTIDE 3"/>
    <property type="match status" value="1"/>
</dbReference>